<evidence type="ECO:0000313" key="9">
    <source>
        <dbReference type="EMBL" id="MFC3712038.1"/>
    </source>
</evidence>
<dbReference type="EMBL" id="JBHRXV010000004">
    <property type="protein sequence ID" value="MFC3712038.1"/>
    <property type="molecule type" value="Genomic_DNA"/>
</dbReference>
<protein>
    <recommendedName>
        <fullName evidence="1">DNA (cytosine-5-)-methyltransferase</fullName>
        <ecNumber evidence="1">2.1.1.37</ecNumber>
    </recommendedName>
</protein>
<dbReference type="InterPro" id="IPR001525">
    <property type="entry name" value="C5_MeTfrase"/>
</dbReference>
<keyword evidence="10" id="KW-1185">Reference proteome</keyword>
<dbReference type="PANTHER" id="PTHR10629">
    <property type="entry name" value="CYTOSINE-SPECIFIC METHYLTRANSFERASE"/>
    <property type="match status" value="1"/>
</dbReference>
<proteinExistence type="inferred from homology"/>
<comment type="caution">
    <text evidence="9">The sequence shown here is derived from an EMBL/GenBank/DDBJ whole genome shotgun (WGS) entry which is preliminary data.</text>
</comment>
<dbReference type="SUPFAM" id="SSF53335">
    <property type="entry name" value="S-adenosyl-L-methionine-dependent methyltransferases"/>
    <property type="match status" value="1"/>
</dbReference>
<gene>
    <name evidence="9" type="ORF">ACFOMD_05620</name>
</gene>
<accession>A0ABV7X8H6</accession>
<keyword evidence="2 7" id="KW-0489">Methyltransferase</keyword>
<keyword evidence="4 7" id="KW-0949">S-adenosyl-L-methionine</keyword>
<dbReference type="InterPro" id="IPR029063">
    <property type="entry name" value="SAM-dependent_MTases_sf"/>
</dbReference>
<evidence type="ECO:0000256" key="7">
    <source>
        <dbReference type="PROSITE-ProRule" id="PRU01016"/>
    </source>
</evidence>
<dbReference type="GO" id="GO:0032259">
    <property type="term" value="P:methylation"/>
    <property type="evidence" value="ECO:0007669"/>
    <property type="project" value="UniProtKB-KW"/>
</dbReference>
<organism evidence="9 10">
    <name type="scientific">Sphingoaurantiacus capsulatus</name>
    <dbReference type="NCBI Taxonomy" id="1771310"/>
    <lineage>
        <taxon>Bacteria</taxon>
        <taxon>Pseudomonadati</taxon>
        <taxon>Pseudomonadota</taxon>
        <taxon>Alphaproteobacteria</taxon>
        <taxon>Sphingomonadales</taxon>
        <taxon>Sphingosinicellaceae</taxon>
        <taxon>Sphingoaurantiacus</taxon>
    </lineage>
</organism>
<comment type="similarity">
    <text evidence="7 8">Belongs to the class I-like SAM-binding methyltransferase superfamily. C5-methyltransferase family.</text>
</comment>
<comment type="catalytic activity">
    <reaction evidence="6">
        <text>a 2'-deoxycytidine in DNA + S-adenosyl-L-methionine = a 5-methyl-2'-deoxycytidine in DNA + S-adenosyl-L-homocysteine + H(+)</text>
        <dbReference type="Rhea" id="RHEA:13681"/>
        <dbReference type="Rhea" id="RHEA-COMP:11369"/>
        <dbReference type="Rhea" id="RHEA-COMP:11370"/>
        <dbReference type="ChEBI" id="CHEBI:15378"/>
        <dbReference type="ChEBI" id="CHEBI:57856"/>
        <dbReference type="ChEBI" id="CHEBI:59789"/>
        <dbReference type="ChEBI" id="CHEBI:85452"/>
        <dbReference type="ChEBI" id="CHEBI:85454"/>
        <dbReference type="EC" id="2.1.1.37"/>
    </reaction>
</comment>
<evidence type="ECO:0000256" key="6">
    <source>
        <dbReference type="ARBA" id="ARBA00047422"/>
    </source>
</evidence>
<evidence type="ECO:0000256" key="5">
    <source>
        <dbReference type="ARBA" id="ARBA00022747"/>
    </source>
</evidence>
<dbReference type="PANTHER" id="PTHR10629:SF52">
    <property type="entry name" value="DNA (CYTOSINE-5)-METHYLTRANSFERASE 1"/>
    <property type="match status" value="1"/>
</dbReference>
<dbReference type="NCBIfam" id="TIGR00675">
    <property type="entry name" value="dcm"/>
    <property type="match status" value="1"/>
</dbReference>
<dbReference type="Gene3D" id="3.40.50.150">
    <property type="entry name" value="Vaccinia Virus protein VP39"/>
    <property type="match status" value="1"/>
</dbReference>
<keyword evidence="5" id="KW-0680">Restriction system</keyword>
<dbReference type="EC" id="2.1.1.37" evidence="1"/>
<dbReference type="GO" id="GO:0003886">
    <property type="term" value="F:DNA (cytosine-5-)-methyltransferase activity"/>
    <property type="evidence" value="ECO:0007669"/>
    <property type="project" value="UniProtKB-EC"/>
</dbReference>
<evidence type="ECO:0000256" key="8">
    <source>
        <dbReference type="RuleBase" id="RU000416"/>
    </source>
</evidence>
<evidence type="ECO:0000256" key="3">
    <source>
        <dbReference type="ARBA" id="ARBA00022679"/>
    </source>
</evidence>
<evidence type="ECO:0000256" key="4">
    <source>
        <dbReference type="ARBA" id="ARBA00022691"/>
    </source>
</evidence>
<keyword evidence="3 7" id="KW-0808">Transferase</keyword>
<dbReference type="PRINTS" id="PR00105">
    <property type="entry name" value="C5METTRFRASE"/>
</dbReference>
<name>A0ABV7X8H6_9SPHN</name>
<evidence type="ECO:0000256" key="2">
    <source>
        <dbReference type="ARBA" id="ARBA00022603"/>
    </source>
</evidence>
<evidence type="ECO:0000313" key="10">
    <source>
        <dbReference type="Proteomes" id="UP001595615"/>
    </source>
</evidence>
<dbReference type="InterPro" id="IPR050390">
    <property type="entry name" value="C5-Methyltransferase"/>
</dbReference>
<dbReference type="RefSeq" id="WP_380858150.1">
    <property type="nucleotide sequence ID" value="NZ_JBHRXV010000004.1"/>
</dbReference>
<dbReference type="Pfam" id="PF00145">
    <property type="entry name" value="DNA_methylase"/>
    <property type="match status" value="2"/>
</dbReference>
<feature type="active site" evidence="7">
    <location>
        <position position="87"/>
    </location>
</feature>
<evidence type="ECO:0000256" key="1">
    <source>
        <dbReference type="ARBA" id="ARBA00011975"/>
    </source>
</evidence>
<dbReference type="Proteomes" id="UP001595615">
    <property type="component" value="Unassembled WGS sequence"/>
</dbReference>
<reference evidence="10" key="1">
    <citation type="journal article" date="2019" name="Int. J. Syst. Evol. Microbiol.">
        <title>The Global Catalogue of Microorganisms (GCM) 10K type strain sequencing project: providing services to taxonomists for standard genome sequencing and annotation.</title>
        <authorList>
            <consortium name="The Broad Institute Genomics Platform"/>
            <consortium name="The Broad Institute Genome Sequencing Center for Infectious Disease"/>
            <person name="Wu L."/>
            <person name="Ma J."/>
        </authorList>
    </citation>
    <scope>NUCLEOTIDE SEQUENCE [LARGE SCALE GENOMIC DNA]</scope>
    <source>
        <strain evidence="10">KCTC 42644</strain>
    </source>
</reference>
<sequence>MTHSRTPERPVVLSFFSGGMGLDLGLERVGLGAFACLEIDRWCCETIRQNRPNIEVLEQDISRFDWPGYRASRGIDDVFLLVGGPPCQSFSTGGNRAGLSDPRGNLLYEFLSKINVIRPKYFVLENVASITTSALRHRPIKDRPGQHWSLKRYDTANVGIDGNAPLSEDEMGGSAIRQILCDVEKLGYSFTFGIVDSADYGAPQKRFRFVLIGSRDGPAPALPTPTNGPYAELPYATVRDAIADLEDEPGAHSSYTGDVARFFDLVPEGGNWRSLPKELQPVALGNSFAAGGGKTGFFRRLAWDAPSPTITGKANRKGTSMCHPSRTRPLSVRECARLQGFPDDWVFSGAMNKQYLQIGNAVPVALGAAIGRAILEQRKPITYDREIMLEAAVKRLRAAAANKKSTPQPRNFFDMVA</sequence>
<dbReference type="Gene3D" id="3.90.120.10">
    <property type="entry name" value="DNA Methylase, subunit A, domain 2"/>
    <property type="match status" value="1"/>
</dbReference>
<dbReference type="PROSITE" id="PS51679">
    <property type="entry name" value="SAM_MT_C5"/>
    <property type="match status" value="1"/>
</dbReference>